<dbReference type="RefSeq" id="WP_136059700.1">
    <property type="nucleotide sequence ID" value="NZ_CAAHFH010000001.1"/>
</dbReference>
<evidence type="ECO:0000313" key="3">
    <source>
        <dbReference type="Proteomes" id="UP000346198"/>
    </source>
</evidence>
<keyword evidence="1" id="KW-0732">Signal</keyword>
<proteinExistence type="predicted"/>
<sequence>MNIPRGIVKTGFLLLVSCAAIADGYEVQPYTPATNSPAQLAEKQAALAALRSEWGGDNYAANNIPGILSNKGVTDPWSVTNNFNADGSWYKSLPTGATFTASQYDLNRECFFDLLALAYLDEFQGSDQRQIVYDSLAWCFDNGHAAPHEYHETFNYHDPEATIGGTMVLVGLLMFDEIHADRATDPDVEAVFQ</sequence>
<dbReference type="EMBL" id="CAAHFH010000001">
    <property type="protein sequence ID" value="VGO18192.1"/>
    <property type="molecule type" value="Genomic_DNA"/>
</dbReference>
<evidence type="ECO:0008006" key="4">
    <source>
        <dbReference type="Google" id="ProtNLM"/>
    </source>
</evidence>
<dbReference type="Proteomes" id="UP000346198">
    <property type="component" value="Unassembled WGS sequence"/>
</dbReference>
<feature type="signal peptide" evidence="1">
    <location>
        <begin position="1"/>
        <end position="22"/>
    </location>
</feature>
<evidence type="ECO:0000256" key="1">
    <source>
        <dbReference type="SAM" id="SignalP"/>
    </source>
</evidence>
<accession>A0A6C2UDB1</accession>
<evidence type="ECO:0000313" key="2">
    <source>
        <dbReference type="EMBL" id="VGO18192.1"/>
    </source>
</evidence>
<reference evidence="2 3" key="1">
    <citation type="submission" date="2019-04" db="EMBL/GenBank/DDBJ databases">
        <authorList>
            <person name="Van Vliet M D."/>
        </authorList>
    </citation>
    <scope>NUCLEOTIDE SEQUENCE [LARGE SCALE GENOMIC DNA]</scope>
    <source>
        <strain evidence="2 3">F21</strain>
    </source>
</reference>
<protein>
    <recommendedName>
        <fullName evidence="4">Alginate lyase domain-containing protein</fullName>
    </recommendedName>
</protein>
<keyword evidence="3" id="KW-1185">Reference proteome</keyword>
<dbReference type="AlphaFoldDB" id="A0A6C2UDB1"/>
<organism evidence="2 3">
    <name type="scientific">Pontiella sulfatireligans</name>
    <dbReference type="NCBI Taxonomy" id="2750658"/>
    <lineage>
        <taxon>Bacteria</taxon>
        <taxon>Pseudomonadati</taxon>
        <taxon>Kiritimatiellota</taxon>
        <taxon>Kiritimatiellia</taxon>
        <taxon>Kiritimatiellales</taxon>
        <taxon>Pontiellaceae</taxon>
        <taxon>Pontiella</taxon>
    </lineage>
</organism>
<name>A0A6C2UDB1_9BACT</name>
<feature type="chain" id="PRO_5025388097" description="Alginate lyase domain-containing protein" evidence="1">
    <location>
        <begin position="23"/>
        <end position="193"/>
    </location>
</feature>
<gene>
    <name evidence="2" type="ORF">SCARR_00243</name>
</gene>